<dbReference type="Gene3D" id="3.30.420.10">
    <property type="entry name" value="Ribonuclease H-like superfamily/Ribonuclease H"/>
    <property type="match status" value="1"/>
</dbReference>
<dbReference type="InterPro" id="IPR044730">
    <property type="entry name" value="RNase_H-like_dom_plant"/>
</dbReference>
<dbReference type="GO" id="GO:0004523">
    <property type="term" value="F:RNA-DNA hybrid ribonuclease activity"/>
    <property type="evidence" value="ECO:0007669"/>
    <property type="project" value="InterPro"/>
</dbReference>
<evidence type="ECO:0000259" key="1">
    <source>
        <dbReference type="Pfam" id="PF13456"/>
    </source>
</evidence>
<dbReference type="Pfam" id="PF13456">
    <property type="entry name" value="RVT_3"/>
    <property type="match status" value="1"/>
</dbReference>
<evidence type="ECO:0000313" key="2">
    <source>
        <dbReference type="EMBL" id="MQL91788.1"/>
    </source>
</evidence>
<dbReference type="PANTHER" id="PTHR47723:SF19">
    <property type="entry name" value="POLYNUCLEOTIDYL TRANSFERASE, RIBONUCLEASE H-LIKE SUPERFAMILY PROTEIN"/>
    <property type="match status" value="1"/>
</dbReference>
<feature type="domain" description="RNase H type-1" evidence="1">
    <location>
        <begin position="2"/>
        <end position="76"/>
    </location>
</feature>
<comment type="caution">
    <text evidence="2">The sequence shown here is derived from an EMBL/GenBank/DDBJ whole genome shotgun (WGS) entry which is preliminary data.</text>
</comment>
<dbReference type="EMBL" id="NMUH01001379">
    <property type="protein sequence ID" value="MQL91788.1"/>
    <property type="molecule type" value="Genomic_DNA"/>
</dbReference>
<dbReference type="PANTHER" id="PTHR47723">
    <property type="entry name" value="OS05G0353850 PROTEIN"/>
    <property type="match status" value="1"/>
</dbReference>
<protein>
    <recommendedName>
        <fullName evidence="1">RNase H type-1 domain-containing protein</fullName>
    </recommendedName>
</protein>
<evidence type="ECO:0000313" key="3">
    <source>
        <dbReference type="Proteomes" id="UP000652761"/>
    </source>
</evidence>
<reference evidence="2" key="1">
    <citation type="submission" date="2017-07" db="EMBL/GenBank/DDBJ databases">
        <title>Taro Niue Genome Assembly and Annotation.</title>
        <authorList>
            <person name="Atibalentja N."/>
            <person name="Keating K."/>
            <person name="Fields C.J."/>
        </authorList>
    </citation>
    <scope>NUCLEOTIDE SEQUENCE</scope>
    <source>
        <strain evidence="2">Niue_2</strain>
        <tissue evidence="2">Leaf</tissue>
    </source>
</reference>
<dbReference type="CDD" id="cd06222">
    <property type="entry name" value="RNase_H_like"/>
    <property type="match status" value="1"/>
</dbReference>
<keyword evidence="3" id="KW-1185">Reference proteome</keyword>
<name>A0A843V6Q4_COLES</name>
<dbReference type="AlphaFoldDB" id="A0A843V6Q4"/>
<dbReference type="GO" id="GO:0003676">
    <property type="term" value="F:nucleic acid binding"/>
    <property type="evidence" value="ECO:0007669"/>
    <property type="project" value="InterPro"/>
</dbReference>
<organism evidence="2 3">
    <name type="scientific">Colocasia esculenta</name>
    <name type="common">Wild taro</name>
    <name type="synonym">Arum esculentum</name>
    <dbReference type="NCBI Taxonomy" id="4460"/>
    <lineage>
        <taxon>Eukaryota</taxon>
        <taxon>Viridiplantae</taxon>
        <taxon>Streptophyta</taxon>
        <taxon>Embryophyta</taxon>
        <taxon>Tracheophyta</taxon>
        <taxon>Spermatophyta</taxon>
        <taxon>Magnoliopsida</taxon>
        <taxon>Liliopsida</taxon>
        <taxon>Araceae</taxon>
        <taxon>Aroideae</taxon>
        <taxon>Colocasieae</taxon>
        <taxon>Colocasia</taxon>
    </lineage>
</organism>
<accession>A0A843V6Q4</accession>
<sequence length="85" mass="9258">MTSGEAGGGGILRDNKNNMCCAFDKPYHGLKSSLAVEALALRDGLSFCCSKGIYEVLVETDSINLLHIVTRQLPFHGNLHAFCRM</sequence>
<dbReference type="InterPro" id="IPR002156">
    <property type="entry name" value="RNaseH_domain"/>
</dbReference>
<gene>
    <name evidence="2" type="ORF">Taro_024407</name>
</gene>
<dbReference type="Proteomes" id="UP000652761">
    <property type="component" value="Unassembled WGS sequence"/>
</dbReference>
<proteinExistence type="predicted"/>
<dbReference type="InterPro" id="IPR053151">
    <property type="entry name" value="RNase_H-like"/>
</dbReference>
<dbReference type="InterPro" id="IPR036397">
    <property type="entry name" value="RNaseH_sf"/>
</dbReference>